<feature type="domain" description="BsuBI/PstI restriction endonuclease HTH" evidence="2">
    <location>
        <begin position="9"/>
        <end position="139"/>
    </location>
</feature>
<dbReference type="Gene3D" id="1.10.10.1820">
    <property type="entry name" value="BsuBI/PstI restriction endonuclease-like"/>
    <property type="match status" value="1"/>
</dbReference>
<reference evidence="3" key="1">
    <citation type="submission" date="2019-06" db="EMBL/GenBank/DDBJ databases">
        <title>Whole genome shotgun sequence of Cellulomonas cellasea NBRC 3753.</title>
        <authorList>
            <person name="Hosoyama A."/>
            <person name="Uohara A."/>
            <person name="Ohji S."/>
            <person name="Ichikawa N."/>
        </authorList>
    </citation>
    <scope>NUCLEOTIDE SEQUENCE [LARGE SCALE GENOMIC DNA]</scope>
    <source>
        <strain evidence="3">NBRC 3753</strain>
    </source>
</reference>
<proteinExistence type="predicted"/>
<dbReference type="InterPro" id="IPR009528">
    <property type="entry name" value="Restrct_endonuc_II_BsuBI_C"/>
</dbReference>
<dbReference type="Proteomes" id="UP000317046">
    <property type="component" value="Unassembled WGS sequence"/>
</dbReference>
<protein>
    <submittedName>
        <fullName evidence="3">Type II restriction endonuclease BsuBI</fullName>
    </submittedName>
</protein>
<name>A0A4Y3L1J3_9CELL</name>
<keyword evidence="3" id="KW-0540">Nuclease</keyword>
<evidence type="ECO:0000313" key="4">
    <source>
        <dbReference type="Proteomes" id="UP000317046"/>
    </source>
</evidence>
<accession>A0A4Y3L1J3</accession>
<keyword evidence="4" id="KW-1185">Reference proteome</keyword>
<evidence type="ECO:0000259" key="2">
    <source>
        <dbReference type="Pfam" id="PF17728"/>
    </source>
</evidence>
<gene>
    <name evidence="3" type="ORF">CCE01nite_42120</name>
</gene>
<dbReference type="Gene3D" id="3.40.1350.80">
    <property type="match status" value="1"/>
</dbReference>
<dbReference type="GO" id="GO:0000287">
    <property type="term" value="F:magnesium ion binding"/>
    <property type="evidence" value="ECO:0007669"/>
    <property type="project" value="InterPro"/>
</dbReference>
<dbReference type="Pfam" id="PF17728">
    <property type="entry name" value="BsuBI_PstI_RE_N"/>
    <property type="match status" value="1"/>
</dbReference>
<dbReference type="Pfam" id="PF06616">
    <property type="entry name" value="BsuBI_PstI_RE"/>
    <property type="match status" value="1"/>
</dbReference>
<dbReference type="InterPro" id="IPR041454">
    <property type="entry name" value="BsuBI/PstI_N"/>
</dbReference>
<dbReference type="RefSeq" id="WP_141372985.1">
    <property type="nucleotide sequence ID" value="NZ_BJLR01000048.1"/>
</dbReference>
<feature type="domain" description="BsuBI/PstI restriction endonuclease" evidence="1">
    <location>
        <begin position="155"/>
        <end position="307"/>
    </location>
</feature>
<dbReference type="EMBL" id="BJLR01000048">
    <property type="protein sequence ID" value="GEA90263.1"/>
    <property type="molecule type" value="Genomic_DNA"/>
</dbReference>
<comment type="caution">
    <text evidence="3">The sequence shown here is derived from an EMBL/GenBank/DDBJ whole genome shotgun (WGS) entry which is preliminary data.</text>
</comment>
<dbReference type="GO" id="GO:0009307">
    <property type="term" value="P:DNA restriction-modification system"/>
    <property type="evidence" value="ECO:0007669"/>
    <property type="project" value="InterPro"/>
</dbReference>
<dbReference type="InterPro" id="IPR041963">
    <property type="entry name" value="BsuBI/PstI_C_sf"/>
</dbReference>
<dbReference type="AlphaFoldDB" id="A0A4Y3L1J3"/>
<evidence type="ECO:0000259" key="1">
    <source>
        <dbReference type="Pfam" id="PF06616"/>
    </source>
</evidence>
<keyword evidence="3" id="KW-0378">Hydrolase</keyword>
<organism evidence="3 4">
    <name type="scientific">Cellulomonas cellasea</name>
    <dbReference type="NCBI Taxonomy" id="43670"/>
    <lineage>
        <taxon>Bacteria</taxon>
        <taxon>Bacillati</taxon>
        <taxon>Actinomycetota</taxon>
        <taxon>Actinomycetes</taxon>
        <taxon>Micrococcales</taxon>
        <taxon>Cellulomonadaceae</taxon>
        <taxon>Cellulomonas</taxon>
    </lineage>
</organism>
<evidence type="ECO:0000313" key="3">
    <source>
        <dbReference type="EMBL" id="GEA90263.1"/>
    </source>
</evidence>
<dbReference type="GO" id="GO:0003677">
    <property type="term" value="F:DNA binding"/>
    <property type="evidence" value="ECO:0007669"/>
    <property type="project" value="InterPro"/>
</dbReference>
<keyword evidence="3" id="KW-0255">Endonuclease</keyword>
<dbReference type="GO" id="GO:0009036">
    <property type="term" value="F:type II site-specific deoxyribonuclease activity"/>
    <property type="evidence" value="ECO:0007669"/>
    <property type="project" value="InterPro"/>
</dbReference>
<sequence>MSAAPVASLAGAQAILRTLRFDAERSNERSARVLLCLLGLTPGDGWSQSTNRPTRTVELMEAAVAWGPRWKPNTRETIRRRTLHQFVDEALAEYNHDDPLRPVNSPKANYRVAPEALALIQQWDLPGHDQRLAAYQANKPGQIAAYEAARTLHRVPVALPGGGAVTLSPGGQNVLIKTIVEDFAPRFTPGSEVLYIGDADKEATYDKAALAALGITLDKHGKLPDVIIYMPDRQWLVLIEAASSHGPVDTKRHHELASLFTNATAGLVYVSAFPDRSEMRKYLTVLAWETEAWAADAPDHLMHFNGERFLGPYA</sequence>
<dbReference type="InterPro" id="IPR041962">
    <property type="entry name" value="BsuBI/PstI_N_sf"/>
</dbReference>